<organism evidence="3 4">
    <name type="scientific">Rhodotorula mucilaginosa</name>
    <name type="common">Yeast</name>
    <name type="synonym">Rhodotorula rubra</name>
    <dbReference type="NCBI Taxonomy" id="5537"/>
    <lineage>
        <taxon>Eukaryota</taxon>
        <taxon>Fungi</taxon>
        <taxon>Dikarya</taxon>
        <taxon>Basidiomycota</taxon>
        <taxon>Pucciniomycotina</taxon>
        <taxon>Microbotryomycetes</taxon>
        <taxon>Sporidiobolales</taxon>
        <taxon>Sporidiobolaceae</taxon>
        <taxon>Rhodotorula</taxon>
    </lineage>
</organism>
<dbReference type="PANTHER" id="PTHR28093:SF1">
    <property type="entry name" value="MORPHOGENESIS-RELATED PROTEIN MSB1"/>
    <property type="match status" value="1"/>
</dbReference>
<feature type="region of interest" description="Disordered" evidence="1">
    <location>
        <begin position="761"/>
        <end position="781"/>
    </location>
</feature>
<dbReference type="OrthoDB" id="3362494at2759"/>
<dbReference type="AlphaFoldDB" id="A0A9P7B6P7"/>
<dbReference type="PANTHER" id="PTHR28093">
    <property type="entry name" value="MORPHOGENESIS-RELATED PROTEIN MSB1"/>
    <property type="match status" value="1"/>
</dbReference>
<dbReference type="Proteomes" id="UP000777482">
    <property type="component" value="Unassembled WGS sequence"/>
</dbReference>
<gene>
    <name evidence="3" type="ORF">C6P46_003839</name>
</gene>
<feature type="compositionally biased region" description="Low complexity" evidence="1">
    <location>
        <begin position="842"/>
        <end position="851"/>
    </location>
</feature>
<feature type="domain" description="Rho-GAP" evidence="2">
    <location>
        <begin position="108"/>
        <end position="299"/>
    </location>
</feature>
<name>A0A9P7B6P7_RHOMI</name>
<evidence type="ECO:0000256" key="1">
    <source>
        <dbReference type="SAM" id="MobiDB-lite"/>
    </source>
</evidence>
<dbReference type="InterPro" id="IPR008936">
    <property type="entry name" value="Rho_GTPase_activation_prot"/>
</dbReference>
<comment type="caution">
    <text evidence="3">The sequence shown here is derived from an EMBL/GenBank/DDBJ whole genome shotgun (WGS) entry which is preliminary data.</text>
</comment>
<feature type="region of interest" description="Disordered" evidence="1">
    <location>
        <begin position="810"/>
        <end position="967"/>
    </location>
</feature>
<dbReference type="InterPro" id="IPR000198">
    <property type="entry name" value="RhoGAP_dom"/>
</dbReference>
<evidence type="ECO:0000313" key="3">
    <source>
        <dbReference type="EMBL" id="KAG0661737.1"/>
    </source>
</evidence>
<accession>A0A9P7B6P7</accession>
<feature type="region of interest" description="Disordered" evidence="1">
    <location>
        <begin position="580"/>
        <end position="610"/>
    </location>
</feature>
<feature type="compositionally biased region" description="Polar residues" evidence="1">
    <location>
        <begin position="674"/>
        <end position="685"/>
    </location>
</feature>
<feature type="region of interest" description="Disordered" evidence="1">
    <location>
        <begin position="726"/>
        <end position="749"/>
    </location>
</feature>
<feature type="region of interest" description="Disordered" evidence="1">
    <location>
        <begin position="662"/>
        <end position="685"/>
    </location>
</feature>
<evidence type="ECO:0000313" key="4">
    <source>
        <dbReference type="Proteomes" id="UP000777482"/>
    </source>
</evidence>
<dbReference type="PROSITE" id="PS50238">
    <property type="entry name" value="RHOGAP"/>
    <property type="match status" value="1"/>
</dbReference>
<feature type="compositionally biased region" description="Low complexity" evidence="1">
    <location>
        <begin position="882"/>
        <end position="893"/>
    </location>
</feature>
<dbReference type="Gene3D" id="1.10.555.10">
    <property type="entry name" value="Rho GTPase activation protein"/>
    <property type="match status" value="1"/>
</dbReference>
<reference evidence="3 4" key="1">
    <citation type="submission" date="2020-11" db="EMBL/GenBank/DDBJ databases">
        <title>Kefir isolates.</title>
        <authorList>
            <person name="Marcisauskas S."/>
            <person name="Kim Y."/>
            <person name="Blasche S."/>
        </authorList>
    </citation>
    <scope>NUCLEOTIDE SEQUENCE [LARGE SCALE GENOMIC DNA]</scope>
    <source>
        <strain evidence="3 4">KR</strain>
    </source>
</reference>
<feature type="compositionally biased region" description="Polar residues" evidence="1">
    <location>
        <begin position="923"/>
        <end position="947"/>
    </location>
</feature>
<feature type="region of interest" description="Disordered" evidence="1">
    <location>
        <begin position="1"/>
        <end position="65"/>
    </location>
</feature>
<feature type="compositionally biased region" description="Low complexity" evidence="1">
    <location>
        <begin position="816"/>
        <end position="828"/>
    </location>
</feature>
<protein>
    <recommendedName>
        <fullName evidence="2">Rho-GAP domain-containing protein</fullName>
    </recommendedName>
</protein>
<feature type="compositionally biased region" description="Basic residues" evidence="1">
    <location>
        <begin position="1"/>
        <end position="11"/>
    </location>
</feature>
<dbReference type="SUPFAM" id="SSF48350">
    <property type="entry name" value="GTPase activation domain, GAP"/>
    <property type="match status" value="1"/>
</dbReference>
<dbReference type="Pfam" id="PF08101">
    <property type="entry name" value="Msb1-Mug8_dom"/>
    <property type="match status" value="1"/>
</dbReference>
<dbReference type="InterPro" id="IPR037508">
    <property type="entry name" value="Msb1/Mug8"/>
</dbReference>
<proteinExistence type="predicted"/>
<feature type="compositionally biased region" description="Low complexity" evidence="1">
    <location>
        <begin position="40"/>
        <end position="54"/>
    </location>
</feature>
<sequence>MSVFRRRKSSSKPRNGTESAPRLPTTLDKHSTFGGPRRVASGPASPASPASQPDPLAPHSPVHIDDFGRPVLQRPTFAAVRDEAREADGAAQADMQLLYGYGPIGTTVELGIVKVEKIAVACAEEIRSRGLDTPLVLSTMALDLTVDAVNSLCRAYIADPASLADLHLADPVSISAFLKWALARLVNDEGGRGFVTWNAYKSFKIAERDSGFSTSACSACLIARLPPASGRLLSILLALFSSVAAHSAKNGLPPRKLAALFSPYVFGLSDDRSFDETYQEWQRSTDALEHILLSYLRYQGTTGLLPTFLQPFVAGYPEILGLTEDAGASVREHPGARLEEATRVRRSPISPDEPIYTPSYRHLLNIRAVHGLDDEEDDDLQRYRSTVQKEWAKFGEIGFQDVDSAKLEFDLTESEREASRRKRDTLDWSTFETAGFAGREMFAPTDLVFHQNIGQRVTTWPSSQKDISQRLREAEKALPPFPYDTTPHEEGRVKIDALFFESWADVLVGGGWARDELKESNFALIHWKSRPRDVRMPLAVAKEEDPRTEERWFLVEEYVPKQYREALLVDPNIVKKTSKRSSFLRSVRRRSGGGVKDAPLPPTPPQQRSAAGFDKLMSAPLSSSHGRSRGAHHLSPIDEAVFSSNNHETQSMSLSPLKLSATEARGPAAKPRQSESTAPSVSTTQGTFAARSYAPSTSYAPSVVSTVQATNGHAGASTLNLPAETASVAVSDRPASPPRTPAYPTHEPEPAAATGAIATASGSAPGLGLPPALGSDKSGPVGKKGGLMARIGTARKVSGDKIVKFFNNTTHKDEPASSSSTSGGAISAFLRDTKPGLPPLGPVSGAATSAATPPPPPPPKKKSDDSASVLARSAPGTPSLEAAAEFDSAAANAYDGLASPTEEGFPASTNNGHGDASAEKETLSTSQQAPPRTERTQSNVSTQSSRVANIIGLYEQRDRSVAADNSA</sequence>
<evidence type="ECO:0000259" key="2">
    <source>
        <dbReference type="PROSITE" id="PS50238"/>
    </source>
</evidence>
<dbReference type="EMBL" id="PUHQ01000032">
    <property type="protein sequence ID" value="KAG0661737.1"/>
    <property type="molecule type" value="Genomic_DNA"/>
</dbReference>
<keyword evidence="4" id="KW-1185">Reference proteome</keyword>
<dbReference type="InterPro" id="IPR012965">
    <property type="entry name" value="Msb1/Mug8_dom"/>
</dbReference>
<dbReference type="GO" id="GO:0007165">
    <property type="term" value="P:signal transduction"/>
    <property type="evidence" value="ECO:0007669"/>
    <property type="project" value="InterPro"/>
</dbReference>